<evidence type="ECO:0000313" key="3">
    <source>
        <dbReference type="Proteomes" id="UP000295497"/>
    </source>
</evidence>
<sequence length="87" mass="9309">MNARRVAELHLQLAELHRELADALVEGDDAADSNAQPAPLPPPPAPAPKKRTRRTGGPLVVAPVVPPDDVTRARARAQLNRLGFRGP</sequence>
<dbReference type="Proteomes" id="UP000295497">
    <property type="component" value="Chromosome"/>
</dbReference>
<evidence type="ECO:0000313" key="2">
    <source>
        <dbReference type="EMBL" id="AUX30479.1"/>
    </source>
</evidence>
<dbReference type="EMBL" id="CP012672">
    <property type="protein sequence ID" value="AUX30479.1"/>
    <property type="molecule type" value="Genomic_DNA"/>
</dbReference>
<name>A0A4P2QKD4_SORCE</name>
<reference evidence="2 3" key="1">
    <citation type="submission" date="2015-09" db="EMBL/GenBank/DDBJ databases">
        <title>Sorangium comparison.</title>
        <authorList>
            <person name="Zaburannyi N."/>
            <person name="Bunk B."/>
            <person name="Overmann J."/>
            <person name="Mueller R."/>
        </authorList>
    </citation>
    <scope>NUCLEOTIDE SEQUENCE [LARGE SCALE GENOMIC DNA]</scope>
    <source>
        <strain evidence="2 3">So ce836</strain>
    </source>
</reference>
<protein>
    <submittedName>
        <fullName evidence="2">Uncharacterized protein</fullName>
    </submittedName>
</protein>
<gene>
    <name evidence="2" type="ORF">SOCE836_025850</name>
</gene>
<accession>A0A4P2QKD4</accession>
<dbReference type="AlphaFoldDB" id="A0A4P2QKD4"/>
<organism evidence="2 3">
    <name type="scientific">Sorangium cellulosum</name>
    <name type="common">Polyangium cellulosum</name>
    <dbReference type="NCBI Taxonomy" id="56"/>
    <lineage>
        <taxon>Bacteria</taxon>
        <taxon>Pseudomonadati</taxon>
        <taxon>Myxococcota</taxon>
        <taxon>Polyangia</taxon>
        <taxon>Polyangiales</taxon>
        <taxon>Polyangiaceae</taxon>
        <taxon>Sorangium</taxon>
    </lineage>
</organism>
<proteinExistence type="predicted"/>
<feature type="region of interest" description="Disordered" evidence="1">
    <location>
        <begin position="25"/>
        <end position="65"/>
    </location>
</feature>
<evidence type="ECO:0000256" key="1">
    <source>
        <dbReference type="SAM" id="MobiDB-lite"/>
    </source>
</evidence>
<feature type="compositionally biased region" description="Pro residues" evidence="1">
    <location>
        <begin position="38"/>
        <end position="47"/>
    </location>
</feature>